<name>A0A4Y2AGH3_ARAVE</name>
<dbReference type="CDD" id="cd09276">
    <property type="entry name" value="Rnase_HI_RT_non_LTR"/>
    <property type="match status" value="1"/>
</dbReference>
<evidence type="ECO:0000313" key="3">
    <source>
        <dbReference type="Proteomes" id="UP000499080"/>
    </source>
</evidence>
<sequence length="170" mass="18997">MLNIEFQVPGSRIEVYTDSSKSDSEAGFAVCILDHGEPYEILKFKLGVNNTAFQAELAAIDFAVRWALGKKVKVNIFTDSQSSIETLRSSGYRSEEVIRAKENFNLAGGHIGLAWIKAQARNPRLIITADLSSLDDNESQWGFKTLLLEKEEGFRCSPNARFIFKLITGF</sequence>
<dbReference type="InterPro" id="IPR002156">
    <property type="entry name" value="RNaseH_domain"/>
</dbReference>
<dbReference type="EMBL" id="BGPR01000017">
    <property type="protein sequence ID" value="GBL78830.1"/>
    <property type="molecule type" value="Genomic_DNA"/>
</dbReference>
<keyword evidence="3" id="KW-1185">Reference proteome</keyword>
<evidence type="ECO:0000259" key="1">
    <source>
        <dbReference type="Pfam" id="PF00075"/>
    </source>
</evidence>
<organism evidence="2 3">
    <name type="scientific">Araneus ventricosus</name>
    <name type="common">Orbweaver spider</name>
    <name type="synonym">Epeira ventricosa</name>
    <dbReference type="NCBI Taxonomy" id="182803"/>
    <lineage>
        <taxon>Eukaryota</taxon>
        <taxon>Metazoa</taxon>
        <taxon>Ecdysozoa</taxon>
        <taxon>Arthropoda</taxon>
        <taxon>Chelicerata</taxon>
        <taxon>Arachnida</taxon>
        <taxon>Araneae</taxon>
        <taxon>Araneomorphae</taxon>
        <taxon>Entelegynae</taxon>
        <taxon>Araneoidea</taxon>
        <taxon>Araneidae</taxon>
        <taxon>Araneus</taxon>
    </lineage>
</organism>
<dbReference type="GO" id="GO:0004523">
    <property type="term" value="F:RNA-DNA hybrid ribonuclease activity"/>
    <property type="evidence" value="ECO:0007669"/>
    <property type="project" value="InterPro"/>
</dbReference>
<protein>
    <recommendedName>
        <fullName evidence="1">RNase H type-1 domain-containing protein</fullName>
    </recommendedName>
</protein>
<dbReference type="AlphaFoldDB" id="A0A4Y2AGH3"/>
<dbReference type="Gene3D" id="3.30.420.10">
    <property type="entry name" value="Ribonuclease H-like superfamily/Ribonuclease H"/>
    <property type="match status" value="1"/>
</dbReference>
<dbReference type="InterPro" id="IPR012337">
    <property type="entry name" value="RNaseH-like_sf"/>
</dbReference>
<proteinExistence type="predicted"/>
<evidence type="ECO:0000313" key="2">
    <source>
        <dbReference type="EMBL" id="GBL78830.1"/>
    </source>
</evidence>
<dbReference type="GO" id="GO:0003676">
    <property type="term" value="F:nucleic acid binding"/>
    <property type="evidence" value="ECO:0007669"/>
    <property type="project" value="InterPro"/>
</dbReference>
<comment type="caution">
    <text evidence="2">The sequence shown here is derived from an EMBL/GenBank/DDBJ whole genome shotgun (WGS) entry which is preliminary data.</text>
</comment>
<accession>A0A4Y2AGH3</accession>
<dbReference type="OrthoDB" id="411823at2759"/>
<dbReference type="Proteomes" id="UP000499080">
    <property type="component" value="Unassembled WGS sequence"/>
</dbReference>
<dbReference type="SUPFAM" id="SSF53098">
    <property type="entry name" value="Ribonuclease H-like"/>
    <property type="match status" value="1"/>
</dbReference>
<reference evidence="2 3" key="1">
    <citation type="journal article" date="2019" name="Sci. Rep.">
        <title>Orb-weaving spider Araneus ventricosus genome elucidates the spidroin gene catalogue.</title>
        <authorList>
            <person name="Kono N."/>
            <person name="Nakamura H."/>
            <person name="Ohtoshi R."/>
            <person name="Moran D.A.P."/>
            <person name="Shinohara A."/>
            <person name="Yoshida Y."/>
            <person name="Fujiwara M."/>
            <person name="Mori M."/>
            <person name="Tomita M."/>
            <person name="Arakawa K."/>
        </authorList>
    </citation>
    <scope>NUCLEOTIDE SEQUENCE [LARGE SCALE GENOMIC DNA]</scope>
</reference>
<dbReference type="InterPro" id="IPR036397">
    <property type="entry name" value="RNaseH_sf"/>
</dbReference>
<dbReference type="Pfam" id="PF00075">
    <property type="entry name" value="RNase_H"/>
    <property type="match status" value="1"/>
</dbReference>
<feature type="domain" description="RNase H type-1" evidence="1">
    <location>
        <begin position="12"/>
        <end position="90"/>
    </location>
</feature>
<gene>
    <name evidence="2" type="ORF">AVEN_48825_1</name>
</gene>